<sequence length="297" mass="30966">MPLLVPTDDGRSLEVLDAGPDDGFPLLYHHGTPQGAVPFPTLERAAAEQGLRVISYSRPGYGASSPRPDGATTARVADDVADTVTVLDHLGVGDFLTIGWSGGGPRALACAALLPDRCLAAACCVGIAPADEYDGDIRDGMAEENVAEYTAVFAGVEALEAFLETQTGFFTVSADDVAAGLGALAPPVDRAALDGELAGYLAASVNAAGRQGIVGWRDDDMTHTRPWGFDLQAIRVPVSVWQGRLDAMVPFTHAEWLAVNVAGASAQLLEGEGHLSLIQKAPEILEDLRQLGGIPTP</sequence>
<evidence type="ECO:0000313" key="3">
    <source>
        <dbReference type="Proteomes" id="UP000433406"/>
    </source>
</evidence>
<accession>A0A6I3J8J8</accession>
<dbReference type="PANTHER" id="PTHR43433:SF5">
    <property type="entry name" value="AB HYDROLASE-1 DOMAIN-CONTAINING PROTEIN"/>
    <property type="match status" value="1"/>
</dbReference>
<dbReference type="InterPro" id="IPR000073">
    <property type="entry name" value="AB_hydrolase_1"/>
</dbReference>
<dbReference type="Pfam" id="PF00561">
    <property type="entry name" value="Abhydrolase_1"/>
    <property type="match status" value="1"/>
</dbReference>
<proteinExistence type="predicted"/>
<comment type="caution">
    <text evidence="2">The sequence shown here is derived from an EMBL/GenBank/DDBJ whole genome shotgun (WGS) entry which is preliminary data.</text>
</comment>
<dbReference type="SUPFAM" id="SSF53474">
    <property type="entry name" value="alpha/beta-Hydrolases"/>
    <property type="match status" value="1"/>
</dbReference>
<protein>
    <submittedName>
        <fullName evidence="2">Alpha/beta fold hydrolase</fullName>
    </submittedName>
</protein>
<dbReference type="Proteomes" id="UP000433406">
    <property type="component" value="Unassembled WGS sequence"/>
</dbReference>
<evidence type="ECO:0000313" key="2">
    <source>
        <dbReference type="EMBL" id="MTB94869.1"/>
    </source>
</evidence>
<keyword evidence="2" id="KW-0378">Hydrolase</keyword>
<dbReference type="AlphaFoldDB" id="A0A6I3J8J8"/>
<dbReference type="Gene3D" id="3.40.50.1820">
    <property type="entry name" value="alpha/beta hydrolase"/>
    <property type="match status" value="1"/>
</dbReference>
<name>A0A6I3J8J8_9ACTN</name>
<evidence type="ECO:0000259" key="1">
    <source>
        <dbReference type="Pfam" id="PF00561"/>
    </source>
</evidence>
<reference evidence="2 3" key="1">
    <citation type="submission" date="2019-10" db="EMBL/GenBank/DDBJ databases">
        <title>Nocardioides novel species isolated from the excrement of Marmot.</title>
        <authorList>
            <person name="Zhang G."/>
        </authorList>
    </citation>
    <scope>NUCLEOTIDE SEQUENCE [LARGE SCALE GENOMIC DNA]</scope>
    <source>
        <strain evidence="3">zg-579</strain>
    </source>
</reference>
<organism evidence="2 3">
    <name type="scientific">Nocardioides marmotae</name>
    <dbReference type="NCBI Taxonomy" id="2663857"/>
    <lineage>
        <taxon>Bacteria</taxon>
        <taxon>Bacillati</taxon>
        <taxon>Actinomycetota</taxon>
        <taxon>Actinomycetes</taxon>
        <taxon>Propionibacteriales</taxon>
        <taxon>Nocardioidaceae</taxon>
        <taxon>Nocardioides</taxon>
    </lineage>
</organism>
<dbReference type="GO" id="GO:0016787">
    <property type="term" value="F:hydrolase activity"/>
    <property type="evidence" value="ECO:0007669"/>
    <property type="project" value="UniProtKB-KW"/>
</dbReference>
<dbReference type="EMBL" id="WLCI01000006">
    <property type="protein sequence ID" value="MTB94869.1"/>
    <property type="molecule type" value="Genomic_DNA"/>
</dbReference>
<dbReference type="RefSeq" id="WP_171896576.1">
    <property type="nucleotide sequence ID" value="NZ_CP053660.1"/>
</dbReference>
<dbReference type="InterPro" id="IPR029058">
    <property type="entry name" value="AB_hydrolase_fold"/>
</dbReference>
<keyword evidence="3" id="KW-1185">Reference proteome</keyword>
<dbReference type="PANTHER" id="PTHR43433">
    <property type="entry name" value="HYDROLASE, ALPHA/BETA FOLD FAMILY PROTEIN"/>
    <property type="match status" value="1"/>
</dbReference>
<dbReference type="InterPro" id="IPR050471">
    <property type="entry name" value="AB_hydrolase"/>
</dbReference>
<gene>
    <name evidence="2" type="ORF">GGQ22_07205</name>
</gene>
<feature type="domain" description="AB hydrolase-1" evidence="1">
    <location>
        <begin position="25"/>
        <end position="134"/>
    </location>
</feature>